<dbReference type="GO" id="GO:0097367">
    <property type="term" value="F:carbohydrate derivative binding"/>
    <property type="evidence" value="ECO:0007669"/>
    <property type="project" value="InterPro"/>
</dbReference>
<reference evidence="6 7" key="1">
    <citation type="submission" date="2020-07" db="EMBL/GenBank/DDBJ databases">
        <authorList>
            <person name="Xu S."/>
            <person name="Li A."/>
        </authorList>
    </citation>
    <scope>NUCLEOTIDE SEQUENCE [LARGE SCALE GENOMIC DNA]</scope>
    <source>
        <strain evidence="6 7">SG-8</strain>
    </source>
</reference>
<evidence type="ECO:0000256" key="1">
    <source>
        <dbReference type="ARBA" id="ARBA00023015"/>
    </source>
</evidence>
<keyword evidence="2" id="KW-0238">DNA-binding</keyword>
<dbReference type="Gene3D" id="1.10.10.10">
    <property type="entry name" value="Winged helix-like DNA-binding domain superfamily/Winged helix DNA-binding domain"/>
    <property type="match status" value="1"/>
</dbReference>
<evidence type="ECO:0000256" key="3">
    <source>
        <dbReference type="ARBA" id="ARBA00023163"/>
    </source>
</evidence>
<dbReference type="Pfam" id="PF01380">
    <property type="entry name" value="SIS"/>
    <property type="match status" value="1"/>
</dbReference>
<protein>
    <submittedName>
        <fullName evidence="6">MurR/RpiR family transcriptional regulator</fullName>
    </submittedName>
</protein>
<dbReference type="GO" id="GO:1901135">
    <property type="term" value="P:carbohydrate derivative metabolic process"/>
    <property type="evidence" value="ECO:0007669"/>
    <property type="project" value="InterPro"/>
</dbReference>
<name>A0A7W3U1Q4_9GAMM</name>
<evidence type="ECO:0000259" key="4">
    <source>
        <dbReference type="PROSITE" id="PS51071"/>
    </source>
</evidence>
<dbReference type="GO" id="GO:0003677">
    <property type="term" value="F:DNA binding"/>
    <property type="evidence" value="ECO:0007669"/>
    <property type="project" value="UniProtKB-KW"/>
</dbReference>
<evidence type="ECO:0000313" key="7">
    <source>
        <dbReference type="Proteomes" id="UP000552587"/>
    </source>
</evidence>
<dbReference type="SUPFAM" id="SSF46689">
    <property type="entry name" value="Homeodomain-like"/>
    <property type="match status" value="1"/>
</dbReference>
<keyword evidence="1" id="KW-0805">Transcription regulation</keyword>
<proteinExistence type="predicted"/>
<feature type="domain" description="HTH rpiR-type" evidence="4">
    <location>
        <begin position="5"/>
        <end position="81"/>
    </location>
</feature>
<dbReference type="PANTHER" id="PTHR30514:SF1">
    <property type="entry name" value="HTH-TYPE TRANSCRIPTIONAL REGULATOR HEXR-RELATED"/>
    <property type="match status" value="1"/>
</dbReference>
<dbReference type="Proteomes" id="UP000552587">
    <property type="component" value="Unassembled WGS sequence"/>
</dbReference>
<dbReference type="PROSITE" id="PS51071">
    <property type="entry name" value="HTH_RPIR"/>
    <property type="match status" value="1"/>
</dbReference>
<dbReference type="InterPro" id="IPR047640">
    <property type="entry name" value="RpiR-like"/>
</dbReference>
<dbReference type="GO" id="GO:0003700">
    <property type="term" value="F:DNA-binding transcription factor activity"/>
    <property type="evidence" value="ECO:0007669"/>
    <property type="project" value="InterPro"/>
</dbReference>
<dbReference type="AlphaFoldDB" id="A0A7W3U1Q4"/>
<keyword evidence="3" id="KW-0804">Transcription</keyword>
<dbReference type="RefSeq" id="WP_182667787.1">
    <property type="nucleotide sequence ID" value="NZ_JACHTE010000001.1"/>
</dbReference>
<comment type="caution">
    <text evidence="6">The sequence shown here is derived from an EMBL/GenBank/DDBJ whole genome shotgun (WGS) entry which is preliminary data.</text>
</comment>
<accession>A0A7W3U1Q4</accession>
<gene>
    <name evidence="6" type="ORF">H4F99_00675</name>
</gene>
<evidence type="ECO:0000259" key="5">
    <source>
        <dbReference type="PROSITE" id="PS51464"/>
    </source>
</evidence>
<dbReference type="CDD" id="cd05013">
    <property type="entry name" value="SIS_RpiR"/>
    <property type="match status" value="1"/>
</dbReference>
<dbReference type="EMBL" id="JACHTE010000001">
    <property type="protein sequence ID" value="MBB1086995.1"/>
    <property type="molecule type" value="Genomic_DNA"/>
</dbReference>
<keyword evidence="7" id="KW-1185">Reference proteome</keyword>
<dbReference type="InterPro" id="IPR035472">
    <property type="entry name" value="RpiR-like_SIS"/>
</dbReference>
<organism evidence="6 7">
    <name type="scientific">Marilutibacter penaei</name>
    <dbReference type="NCBI Taxonomy" id="2759900"/>
    <lineage>
        <taxon>Bacteria</taxon>
        <taxon>Pseudomonadati</taxon>
        <taxon>Pseudomonadota</taxon>
        <taxon>Gammaproteobacteria</taxon>
        <taxon>Lysobacterales</taxon>
        <taxon>Lysobacteraceae</taxon>
        <taxon>Marilutibacter</taxon>
    </lineage>
</organism>
<dbReference type="Pfam" id="PF01418">
    <property type="entry name" value="HTH_6"/>
    <property type="match status" value="1"/>
</dbReference>
<dbReference type="InterPro" id="IPR001347">
    <property type="entry name" value="SIS_dom"/>
</dbReference>
<evidence type="ECO:0000313" key="6">
    <source>
        <dbReference type="EMBL" id="MBB1086995.1"/>
    </source>
</evidence>
<dbReference type="InterPro" id="IPR000281">
    <property type="entry name" value="HTH_RpiR"/>
</dbReference>
<dbReference type="InterPro" id="IPR009057">
    <property type="entry name" value="Homeodomain-like_sf"/>
</dbReference>
<feature type="domain" description="SIS" evidence="5">
    <location>
        <begin position="120"/>
        <end position="260"/>
    </location>
</feature>
<dbReference type="Gene3D" id="3.40.50.10490">
    <property type="entry name" value="Glucose-6-phosphate isomerase like protein, domain 1"/>
    <property type="match status" value="1"/>
</dbReference>
<dbReference type="PROSITE" id="PS51464">
    <property type="entry name" value="SIS"/>
    <property type="match status" value="1"/>
</dbReference>
<dbReference type="SUPFAM" id="SSF53697">
    <property type="entry name" value="SIS domain"/>
    <property type="match status" value="1"/>
</dbReference>
<dbReference type="PANTHER" id="PTHR30514">
    <property type="entry name" value="GLUCOKINASE"/>
    <property type="match status" value="1"/>
</dbReference>
<dbReference type="InterPro" id="IPR046348">
    <property type="entry name" value="SIS_dom_sf"/>
</dbReference>
<sequence length="287" mass="30927">MGHRPDIVNRLRARYPKLPNSERKLADVVLGDLAFAAHASLDSLARRAGVGGASVTRFARRLDCRDVRDLKLQLAQSLAVGERFIEDRDRAVGPSGVHAAIEATLRLNASLLDPEAIKAAARRLGDSRQVLVFGVGGGSTALAMECQFRLFRFGIAATAYSDPMLMRMAAATLEAQDTVLCLSLSGHGDDVVEAASIAREYAAHCIAITPGGSPLAAAADRLLPIELHETDDIYTPSTGRFAMLAMIDVLVTELAQAHPQRSREMLRRLKHHLDAHRGGGDRQPLGD</sequence>
<evidence type="ECO:0000256" key="2">
    <source>
        <dbReference type="ARBA" id="ARBA00023125"/>
    </source>
</evidence>
<dbReference type="InterPro" id="IPR036388">
    <property type="entry name" value="WH-like_DNA-bd_sf"/>
</dbReference>